<dbReference type="PRINTS" id="PR00111">
    <property type="entry name" value="ABHYDROLASE"/>
</dbReference>
<dbReference type="InterPro" id="IPR050471">
    <property type="entry name" value="AB_hydrolase"/>
</dbReference>
<keyword evidence="3" id="KW-0560">Oxidoreductase</keyword>
<gene>
    <name evidence="3" type="primary">bpoC_1</name>
    <name evidence="3" type="ORF">MCHLDSM_01034</name>
</gene>
<dbReference type="EMBL" id="JYNL01000009">
    <property type="protein sequence ID" value="KMO82411.1"/>
    <property type="molecule type" value="Genomic_DNA"/>
</dbReference>
<dbReference type="PATRIC" id="fig|37916.4.peg.904"/>
<dbReference type="InterPro" id="IPR029058">
    <property type="entry name" value="AB_hydrolase_fold"/>
</dbReference>
<organism evidence="3 4">
    <name type="scientific">Mycolicibacterium chlorophenolicum</name>
    <dbReference type="NCBI Taxonomy" id="37916"/>
    <lineage>
        <taxon>Bacteria</taxon>
        <taxon>Bacillati</taxon>
        <taxon>Actinomycetota</taxon>
        <taxon>Actinomycetes</taxon>
        <taxon>Mycobacteriales</taxon>
        <taxon>Mycobacteriaceae</taxon>
        <taxon>Mycolicibacterium</taxon>
    </lineage>
</organism>
<protein>
    <submittedName>
        <fullName evidence="3">Putative non-heme bromoperoxidase BpoC</fullName>
        <ecNumber evidence="3">1.11.1.18</ecNumber>
    </submittedName>
</protein>
<keyword evidence="4" id="KW-1185">Reference proteome</keyword>
<dbReference type="AlphaFoldDB" id="A0A0J6ZCH4"/>
<dbReference type="PANTHER" id="PTHR43433:SF1">
    <property type="entry name" value="BLL5160 PROTEIN"/>
    <property type="match status" value="1"/>
</dbReference>
<dbReference type="GO" id="GO:0019806">
    <property type="term" value="F:bromide peroxidase activity"/>
    <property type="evidence" value="ECO:0007669"/>
    <property type="project" value="UniProtKB-EC"/>
</dbReference>
<dbReference type="SUPFAM" id="SSF53474">
    <property type="entry name" value="alpha/beta-Hydrolases"/>
    <property type="match status" value="1"/>
</dbReference>
<keyword evidence="1 3" id="KW-0575">Peroxidase</keyword>
<dbReference type="PANTHER" id="PTHR43433">
    <property type="entry name" value="HYDROLASE, ALPHA/BETA FOLD FAMILY PROTEIN"/>
    <property type="match status" value="1"/>
</dbReference>
<dbReference type="EC" id="1.11.1.18" evidence="3"/>
<dbReference type="STRING" id="37916.MCHLDSM_01034"/>
<accession>A0A0J6ZCH4</accession>
<evidence type="ECO:0000259" key="2">
    <source>
        <dbReference type="Pfam" id="PF00561"/>
    </source>
</evidence>
<comment type="caution">
    <text evidence="3">The sequence shown here is derived from an EMBL/GenBank/DDBJ whole genome shotgun (WGS) entry which is preliminary data.</text>
</comment>
<dbReference type="Gene3D" id="3.40.50.1820">
    <property type="entry name" value="alpha/beta hydrolase"/>
    <property type="match status" value="1"/>
</dbReference>
<dbReference type="InterPro" id="IPR000639">
    <property type="entry name" value="Epox_hydrolase-like"/>
</dbReference>
<sequence length="263" mass="27726">MDAWLPQARHLSAALGNTARLVLYDHRGHGHSDVPADYATYTLAQLGDDLASIITALSPDRPVVLVGHSMGGMAALAFAARHPEMVRQIAGIALISTAAGRLDTCGLGRALATPAVPLMQYCTRLAPGIATRMWALARNTIAPLMGVPVTANQALHANQACCRMISRTPITTIAGLLTTFRTHDETAALPSLAHLPAFVACGSDDKITPLQHSLDLAAALPGADFLQVPGAGHMLELERPQQVNAGLLRLVARAQNNRVMAHA</sequence>
<evidence type="ECO:0000256" key="1">
    <source>
        <dbReference type="ARBA" id="ARBA00022559"/>
    </source>
</evidence>
<evidence type="ECO:0000313" key="3">
    <source>
        <dbReference type="EMBL" id="KMO82411.1"/>
    </source>
</evidence>
<dbReference type="InterPro" id="IPR000073">
    <property type="entry name" value="AB_hydrolase_1"/>
</dbReference>
<evidence type="ECO:0000313" key="4">
    <source>
        <dbReference type="Proteomes" id="UP000036513"/>
    </source>
</evidence>
<dbReference type="PRINTS" id="PR00412">
    <property type="entry name" value="EPOXHYDRLASE"/>
</dbReference>
<dbReference type="Proteomes" id="UP000036513">
    <property type="component" value="Unassembled WGS sequence"/>
</dbReference>
<feature type="domain" description="AB hydrolase-1" evidence="2">
    <location>
        <begin position="2"/>
        <end position="239"/>
    </location>
</feature>
<proteinExistence type="predicted"/>
<reference evidence="3 4" key="1">
    <citation type="journal article" date="2015" name="Genome Biol. Evol.">
        <title>Characterization of Three Mycobacterium spp. with Potential Use in Bioremediation by Genome Sequencing and Comparative Genomics.</title>
        <authorList>
            <person name="Das S."/>
            <person name="Pettersson B.M."/>
            <person name="Behra P.R."/>
            <person name="Ramesh M."/>
            <person name="Dasgupta S."/>
            <person name="Bhattacharya A."/>
            <person name="Kirsebom L.A."/>
        </authorList>
    </citation>
    <scope>NUCLEOTIDE SEQUENCE [LARGE SCALE GENOMIC DNA]</scope>
    <source>
        <strain evidence="3 4">DSM 43826</strain>
    </source>
</reference>
<name>A0A0J6ZCH4_9MYCO</name>
<dbReference type="Pfam" id="PF00561">
    <property type="entry name" value="Abhydrolase_1"/>
    <property type="match status" value="1"/>
</dbReference>